<dbReference type="AlphaFoldDB" id="A0A922LSB4"/>
<evidence type="ECO:0000256" key="2">
    <source>
        <dbReference type="ARBA" id="ARBA00006168"/>
    </source>
</evidence>
<reference evidence="8" key="2">
    <citation type="journal article" date="2019" name="Gigascience">
        <title>High-quality Schistosoma haematobium genome achieved by single-molecule and long-range sequencing.</title>
        <authorList>
            <person name="Stroehlein A.J."/>
            <person name="Korhonen P.K."/>
            <person name="Chong T.M."/>
            <person name="Lim Y.L."/>
            <person name="Chan K.G."/>
            <person name="Webster B."/>
            <person name="Rollinson D."/>
            <person name="Brindley P.J."/>
            <person name="Gasser R.B."/>
            <person name="Young N.D."/>
        </authorList>
    </citation>
    <scope>NUCLEOTIDE SEQUENCE</scope>
</reference>
<evidence type="ECO:0000256" key="4">
    <source>
        <dbReference type="ARBA" id="ARBA00022763"/>
    </source>
</evidence>
<keyword evidence="4" id="KW-0227">DNA damage</keyword>
<dbReference type="Proteomes" id="UP000471633">
    <property type="component" value="Unassembled WGS sequence"/>
</dbReference>
<accession>A0A922LSB4</accession>
<dbReference type="Gene3D" id="3.40.50.300">
    <property type="entry name" value="P-loop containing nucleotide triphosphate hydrolases"/>
    <property type="match status" value="1"/>
</dbReference>
<evidence type="ECO:0000256" key="7">
    <source>
        <dbReference type="ARBA" id="ARBA00023306"/>
    </source>
</evidence>
<dbReference type="GO" id="GO:0003682">
    <property type="term" value="F:chromatin binding"/>
    <property type="evidence" value="ECO:0007669"/>
    <property type="project" value="TreeGrafter"/>
</dbReference>
<evidence type="ECO:0000256" key="5">
    <source>
        <dbReference type="ARBA" id="ARBA00022840"/>
    </source>
</evidence>
<dbReference type="RefSeq" id="XP_051072494.1">
    <property type="nucleotide sequence ID" value="XM_051212323.1"/>
</dbReference>
<dbReference type="GO" id="GO:0006281">
    <property type="term" value="P:DNA repair"/>
    <property type="evidence" value="ECO:0007669"/>
    <property type="project" value="InterPro"/>
</dbReference>
<dbReference type="InterPro" id="IPR004582">
    <property type="entry name" value="Checkpoint_prot_Rad17_Rad24"/>
</dbReference>
<protein>
    <submittedName>
        <fullName evidence="8">Cell cycle checkpoint protein rad17, variant 4</fullName>
    </submittedName>
</protein>
<organism evidence="8 9">
    <name type="scientific">Schistosoma haematobium</name>
    <name type="common">Blood fluke</name>
    <dbReference type="NCBI Taxonomy" id="6185"/>
    <lineage>
        <taxon>Eukaryota</taxon>
        <taxon>Metazoa</taxon>
        <taxon>Spiralia</taxon>
        <taxon>Lophotrochozoa</taxon>
        <taxon>Platyhelminthes</taxon>
        <taxon>Trematoda</taxon>
        <taxon>Digenea</taxon>
        <taxon>Strigeidida</taxon>
        <taxon>Schistosomatoidea</taxon>
        <taxon>Schistosomatidae</taxon>
        <taxon>Schistosoma</taxon>
    </lineage>
</organism>
<keyword evidence="7" id="KW-0131">Cell cycle</keyword>
<gene>
    <name evidence="8" type="primary">RAD17_1</name>
    <name evidence="8" type="ORF">MS3_00004409</name>
</gene>
<dbReference type="GO" id="GO:0005524">
    <property type="term" value="F:ATP binding"/>
    <property type="evidence" value="ECO:0007669"/>
    <property type="project" value="UniProtKB-KW"/>
</dbReference>
<reference evidence="8" key="1">
    <citation type="journal article" date="2012" name="Nat. Genet.">
        <title>Whole-genome sequence of Schistosoma haematobium.</title>
        <authorList>
            <person name="Young N.D."/>
            <person name="Jex A.R."/>
            <person name="Li B."/>
            <person name="Liu S."/>
            <person name="Yang L."/>
            <person name="Xiong Z."/>
            <person name="Li Y."/>
            <person name="Cantacessi C."/>
            <person name="Hall R.S."/>
            <person name="Xu X."/>
            <person name="Chen F."/>
            <person name="Wu X."/>
            <person name="Zerlotini A."/>
            <person name="Oliveira G."/>
            <person name="Hofmann A."/>
            <person name="Zhang G."/>
            <person name="Fang X."/>
            <person name="Kang Y."/>
            <person name="Campbell B.E."/>
            <person name="Loukas A."/>
            <person name="Ranganathan S."/>
            <person name="Rollinson D."/>
            <person name="Rinaldi G."/>
            <person name="Brindley P.J."/>
            <person name="Yang H."/>
            <person name="Wang J."/>
            <person name="Wang J."/>
            <person name="Gasser R.B."/>
        </authorList>
    </citation>
    <scope>NUCLEOTIDE SEQUENCE</scope>
</reference>
<comment type="similarity">
    <text evidence="2">Belongs to the rad17/RAD24 family.</text>
</comment>
<dbReference type="PANTHER" id="PTHR12172:SF0">
    <property type="entry name" value="CELL CYCLE CHECKPOINT PROTEIN RAD17"/>
    <property type="match status" value="1"/>
</dbReference>
<dbReference type="PANTHER" id="PTHR12172">
    <property type="entry name" value="CELL CYCLE CHECKPOINT PROTEIN RAD17"/>
    <property type="match status" value="1"/>
</dbReference>
<name>A0A922LSB4_SCHHA</name>
<proteinExistence type="inferred from homology"/>
<keyword evidence="9" id="KW-1185">Reference proteome</keyword>
<dbReference type="InterPro" id="IPR027417">
    <property type="entry name" value="P-loop_NTPase"/>
</dbReference>
<evidence type="ECO:0000256" key="3">
    <source>
        <dbReference type="ARBA" id="ARBA00022741"/>
    </source>
</evidence>
<reference evidence="8" key="4">
    <citation type="journal article" date="2022" name="PLoS Pathog.">
        <title>Chromosome-level genome of Schistosoma haematobium underpins genome-wide explorations of molecular variation.</title>
        <authorList>
            <person name="Stroehlein A.J."/>
            <person name="Korhonen P.K."/>
            <person name="Lee V.V."/>
            <person name="Ralph S.A."/>
            <person name="Mentink-Kane M."/>
            <person name="You H."/>
            <person name="McManus D.P."/>
            <person name="Tchuente L.T."/>
            <person name="Stothard J.R."/>
            <person name="Kaur P."/>
            <person name="Dudchenko O."/>
            <person name="Aiden E.L."/>
            <person name="Yang B."/>
            <person name="Yang H."/>
            <person name="Emery A.M."/>
            <person name="Webster B.L."/>
            <person name="Brindley P.J."/>
            <person name="Rollinson D."/>
            <person name="Chang B.C.H."/>
            <person name="Gasser R.B."/>
            <person name="Young N.D."/>
        </authorList>
    </citation>
    <scope>NUCLEOTIDE SEQUENCE</scope>
</reference>
<dbReference type="CTD" id="24595971"/>
<evidence type="ECO:0000256" key="1">
    <source>
        <dbReference type="ARBA" id="ARBA00004123"/>
    </source>
</evidence>
<evidence type="ECO:0000256" key="6">
    <source>
        <dbReference type="ARBA" id="ARBA00023242"/>
    </source>
</evidence>
<keyword evidence="3" id="KW-0547">Nucleotide-binding</keyword>
<dbReference type="Pfam" id="PF03215">
    <property type="entry name" value="Rad17"/>
    <property type="match status" value="1"/>
</dbReference>
<sequence length="599" mass="67121">MRSKTNEWLLKEISNSKIHTILPKLDGPGIDICYVNCEDDLAVHKDKLKELRICIKRALTTTRVVGGPIILLVGPTGSGKTTAVEVLSRSVFGTVNVVQFLDEGIGYDEYTEIEKFVLSSGVYGGQSVMSSESGKSLECTSPITVMILENLPTVVSEHPSRFHNLLRLHSTRACVNCLLVLILSSSTFTENDLCERIICPPTLCSELLIQRIEFNPVAPTLVVKALSRIGNILAKQLGLKLPSRQLLQSIANDCSGDIRSAVNQLHFQLTSERGNWNNSTLPHSHRDGVLSLFRTIGKILYCKRKPVNNEQIVSSLDKKEGKLPSHLVTWRRPPLEFDLEEILDLCHTDGGHIVSWLHENYPDFSPNMTALELVSQQFSWADAFLTGGMNWQLGLTPASDSFVSRKFKRPYNIASKYYPALTTARTILLADGVEDISGSDFTRNIKAFRSFRPPSTINSWKLCKQKLDTLDDIFLTSNSLSPIWLVEHMIASRIDMVLDYLPIMWKVLGEEWFSQFSSYEMIASLCNFSHKAVGCNSSSSTSSNSHNNNKYHVTNNSNNNKFNCNDENIDWYCPPDALNEGNNYDINEIFSDEENIGVV</sequence>
<dbReference type="GeneID" id="24595971"/>
<dbReference type="SUPFAM" id="SSF52540">
    <property type="entry name" value="P-loop containing nucleoside triphosphate hydrolases"/>
    <property type="match status" value="1"/>
</dbReference>
<keyword evidence="5" id="KW-0067">ATP-binding</keyword>
<evidence type="ECO:0000313" key="9">
    <source>
        <dbReference type="Proteomes" id="UP000471633"/>
    </source>
</evidence>
<comment type="subcellular location">
    <subcellularLocation>
        <location evidence="1">Nucleus</location>
    </subcellularLocation>
</comment>
<reference evidence="8" key="3">
    <citation type="submission" date="2021-06" db="EMBL/GenBank/DDBJ databases">
        <title>Chromosome-level genome assembly for S. haematobium.</title>
        <authorList>
            <person name="Stroehlein A.J."/>
        </authorList>
    </citation>
    <scope>NUCLEOTIDE SEQUENCE</scope>
</reference>
<keyword evidence="6" id="KW-0539">Nucleus</keyword>
<dbReference type="GO" id="GO:0005634">
    <property type="term" value="C:nucleus"/>
    <property type="evidence" value="ECO:0007669"/>
    <property type="project" value="UniProtKB-SubCell"/>
</dbReference>
<dbReference type="GO" id="GO:0000077">
    <property type="term" value="P:DNA damage checkpoint signaling"/>
    <property type="evidence" value="ECO:0007669"/>
    <property type="project" value="TreeGrafter"/>
</dbReference>
<comment type="caution">
    <text evidence="8">The sequence shown here is derived from an EMBL/GenBank/DDBJ whole genome shotgun (WGS) entry which is preliminary data.</text>
</comment>
<dbReference type="GO" id="GO:0033314">
    <property type="term" value="P:mitotic DNA replication checkpoint signaling"/>
    <property type="evidence" value="ECO:0007669"/>
    <property type="project" value="TreeGrafter"/>
</dbReference>
<dbReference type="GO" id="GO:0003689">
    <property type="term" value="F:DNA clamp loader activity"/>
    <property type="evidence" value="ECO:0007669"/>
    <property type="project" value="TreeGrafter"/>
</dbReference>
<evidence type="ECO:0000313" key="8">
    <source>
        <dbReference type="EMBL" id="KAH9592508.1"/>
    </source>
</evidence>
<dbReference type="EMBL" id="AMPZ03000002">
    <property type="protein sequence ID" value="KAH9592508.1"/>
    <property type="molecule type" value="Genomic_DNA"/>
</dbReference>